<dbReference type="SMART" id="SM00060">
    <property type="entry name" value="FN3"/>
    <property type="match status" value="2"/>
</dbReference>
<feature type="region of interest" description="Disordered" evidence="2">
    <location>
        <begin position="576"/>
        <end position="640"/>
    </location>
</feature>
<dbReference type="AlphaFoldDB" id="A0A6J6K3T5"/>
<reference evidence="4" key="1">
    <citation type="submission" date="2020-05" db="EMBL/GenBank/DDBJ databases">
        <authorList>
            <person name="Chiriac C."/>
            <person name="Salcher M."/>
            <person name="Ghai R."/>
            <person name="Kavagutti S V."/>
        </authorList>
    </citation>
    <scope>NUCLEOTIDE SEQUENCE</scope>
</reference>
<dbReference type="SUPFAM" id="SSF49265">
    <property type="entry name" value="Fibronectin type III"/>
    <property type="match status" value="1"/>
</dbReference>
<dbReference type="InterPro" id="IPR003961">
    <property type="entry name" value="FN3_dom"/>
</dbReference>
<keyword evidence="1" id="KW-0677">Repeat</keyword>
<proteinExistence type="predicted"/>
<sequence>MRIVEMNRRITSIRRSFSIALTLLIVAACSGGASSDPTIDLVPVATELRPTPDGYAFANFAAKASPEEFNVDDLVKMFGAEACAGGIEASCVPIAEAAAWARMVNQARQSGHCEGIVVEASKRFNSSSVPQTVELVNEGEVTHQIIRTFGTQFLPEVQNETNGWQNKSLSLIVAELVDSFKTGKPKYSMGLYVEQGGHAVLPYAVEFPSPDMARIQLYDSNWPGRNRYVDVDLKAKKWRFSFSGKDPANDPDAWTGGAGYMDLTSLDTRSNSMCPFCANKTKVKNSMIVISSVDRNWSVTTDKGVFSPSNNRLVEGVTARPIKGSAYIPPIGEDLPPPIRYYTRNDSLSLEYVVFVEGKNIRLKLPSTTSAFVSQGSAVVQLSTTTFSDERTVSISNNLISVDDPTVNVKIASGDLAADVAGNNTVIDIADRQLNISVETATGRKIEAVVNQEMPAISAKAPESGSTDFVVKTQTADNSVQIREIAKDGSEIVKTQLATKLTELSDTSIDIPEVLRKPEIKPGLPPRESRDLTNPEYAADTPFTPTVGLLVSRLAVKTELSAVVKNEAFLEFASNSESTSIPTISTVPPPSTATTRQVVTTTTTTSVPPTTTTSSTSTTTTTTTTTTTAPPKYSAPSETTTTTTTIAVTAPSAPTSVYGTAGNTQVSLSWYAPASTGGSPITDYVVQRSTSTSSGFVTFSEGTSAGTSATVTGLDNGTIYYFRVAAVNSVGTGAYSTVSPGVTPGVASAPSGIIVSSGPTGMSVSWTAPAADGGSPITDYVVQHTTSAGNSYTTFSDGTSTTTSATISGLTAGSTYYIRVAAVTALATGTYSPDSSGVLSKTCANGGVCALGNTGPGGGKVFYVSSYAFTSTGSDCGSSCYFLEAATSDVSGPSTWCSTSSRTNAIAESIGNGMANTTTADSTCTSGAIQQAGSYQSTVGGVAFTDWHLPSKEELNQLFTNQSFVDGLSPQFYWSSSEFSNPGDPSYVGDGVWTQDLNGGRQYFSYKGPNTAGTRPVRAF</sequence>
<gene>
    <name evidence="4" type="ORF">UFOPK2166_00417</name>
</gene>
<dbReference type="Pfam" id="PF00041">
    <property type="entry name" value="fn3"/>
    <property type="match status" value="2"/>
</dbReference>
<protein>
    <submittedName>
        <fullName evidence="4">Unannotated protein</fullName>
    </submittedName>
</protein>
<organism evidence="4">
    <name type="scientific">freshwater metagenome</name>
    <dbReference type="NCBI Taxonomy" id="449393"/>
    <lineage>
        <taxon>unclassified sequences</taxon>
        <taxon>metagenomes</taxon>
        <taxon>ecological metagenomes</taxon>
    </lineage>
</organism>
<accession>A0A6J6K3T5</accession>
<evidence type="ECO:0000256" key="1">
    <source>
        <dbReference type="ARBA" id="ARBA00022737"/>
    </source>
</evidence>
<evidence type="ECO:0000259" key="3">
    <source>
        <dbReference type="PROSITE" id="PS50853"/>
    </source>
</evidence>
<dbReference type="PANTHER" id="PTHR13817:SF73">
    <property type="entry name" value="FIBRONECTIN TYPE-III DOMAIN-CONTAINING PROTEIN"/>
    <property type="match status" value="1"/>
</dbReference>
<feature type="domain" description="Fibronectin type-III" evidence="3">
    <location>
        <begin position="650"/>
        <end position="746"/>
    </location>
</feature>
<dbReference type="CDD" id="cd00063">
    <property type="entry name" value="FN3"/>
    <property type="match status" value="2"/>
</dbReference>
<dbReference type="PANTHER" id="PTHR13817">
    <property type="entry name" value="TITIN"/>
    <property type="match status" value="1"/>
</dbReference>
<dbReference type="PROSITE" id="PS50853">
    <property type="entry name" value="FN3"/>
    <property type="match status" value="2"/>
</dbReference>
<dbReference type="PROSITE" id="PS51257">
    <property type="entry name" value="PROKAR_LIPOPROTEIN"/>
    <property type="match status" value="1"/>
</dbReference>
<dbReference type="PRINTS" id="PR00014">
    <property type="entry name" value="FNTYPEIII"/>
</dbReference>
<name>A0A6J6K3T5_9ZZZZ</name>
<dbReference type="Gene3D" id="2.60.40.10">
    <property type="entry name" value="Immunoglobulins"/>
    <property type="match status" value="2"/>
</dbReference>
<dbReference type="InterPro" id="IPR036116">
    <property type="entry name" value="FN3_sf"/>
</dbReference>
<evidence type="ECO:0000256" key="2">
    <source>
        <dbReference type="SAM" id="MobiDB-lite"/>
    </source>
</evidence>
<evidence type="ECO:0000313" key="4">
    <source>
        <dbReference type="EMBL" id="CAB4643896.1"/>
    </source>
</evidence>
<dbReference type="InterPro" id="IPR013783">
    <property type="entry name" value="Ig-like_fold"/>
</dbReference>
<feature type="region of interest" description="Disordered" evidence="2">
    <location>
        <begin position="518"/>
        <end position="539"/>
    </location>
</feature>
<dbReference type="InterPro" id="IPR050964">
    <property type="entry name" value="Striated_Muscle_Regulatory"/>
</dbReference>
<feature type="domain" description="Fibronectin type-III" evidence="3">
    <location>
        <begin position="749"/>
        <end position="845"/>
    </location>
</feature>
<dbReference type="EMBL" id="CAEZWB010000034">
    <property type="protein sequence ID" value="CAB4643896.1"/>
    <property type="molecule type" value="Genomic_DNA"/>
</dbReference>